<evidence type="ECO:0000313" key="4">
    <source>
        <dbReference type="EMBL" id="OPB73443.1"/>
    </source>
</evidence>
<dbReference type="KEGG" id="ego:BBD34_05880"/>
<protein>
    <recommendedName>
        <fullName evidence="6">Glycosyl transferase</fullName>
    </recommendedName>
</protein>
<evidence type="ECO:0000259" key="3">
    <source>
        <dbReference type="Pfam" id="PF13439"/>
    </source>
</evidence>
<feature type="domain" description="Glycosyl transferase family 1" evidence="2">
    <location>
        <begin position="188"/>
        <end position="341"/>
    </location>
</feature>
<dbReference type="Gene3D" id="3.40.50.2000">
    <property type="entry name" value="Glycogen Phosphorylase B"/>
    <property type="match status" value="2"/>
</dbReference>
<evidence type="ECO:0000313" key="5">
    <source>
        <dbReference type="Proteomes" id="UP000190816"/>
    </source>
</evidence>
<proteinExistence type="predicted"/>
<evidence type="ECO:0008006" key="6">
    <source>
        <dbReference type="Google" id="ProtNLM"/>
    </source>
</evidence>
<feature type="domain" description="Glycosyltransferase subfamily 4-like N-terminal" evidence="3">
    <location>
        <begin position="34"/>
        <end position="177"/>
    </location>
</feature>
<dbReference type="GO" id="GO:0016757">
    <property type="term" value="F:glycosyltransferase activity"/>
    <property type="evidence" value="ECO:0007669"/>
    <property type="project" value="InterPro"/>
</dbReference>
<gene>
    <name evidence="4" type="ORF">BAY32_10340</name>
</gene>
<reference evidence="4 5" key="1">
    <citation type="submission" date="2016-06" db="EMBL/GenBank/DDBJ databases">
        <authorList>
            <person name="Nicholson A.C."/>
        </authorList>
    </citation>
    <scope>NUCLEOTIDE SEQUENCE [LARGE SCALE GENOMIC DNA]</scope>
    <source>
        <strain evidence="4 5">G4123</strain>
    </source>
</reference>
<dbReference type="Pfam" id="PF13439">
    <property type="entry name" value="Glyco_transf_4"/>
    <property type="match status" value="1"/>
</dbReference>
<sequence>MKLLVVINNLGNGGAEKLLVDNLPVFSHKYPDLEITVLQLTQKGSDPFYIEYLEDHRIHVDYLSVGSPYNPLLISKFIKYVSTKEFDVIHVHLFPSLYWVGIASRLSKNLKNIVFTEHSINNRRLSNVFFRPFDQFIYKSYDKIITISPLIENKLVNWLKFNKHKFIVIRNGIDLDKINKITRYTKAELISETGVSKNSKTLLMAARFNYPKDQKTVIDSLKYLPEDYCIIFAGDGIERGACMEYVLKNNLTDKVFFIGFRSDVLKLMKSVDLNILSSNYEGMSGVTCEALASGIPFLGSNVMGINDIVPNEGFLFEPRNSKSLSFKIKNILENIKIKEQMLVEAKEITASFNNNIMIQEHYNLYKEIIKMNKG</sequence>
<organism evidence="4 5">
    <name type="scientific">Elizabethkingia ursingii</name>
    <dbReference type="NCBI Taxonomy" id="1756150"/>
    <lineage>
        <taxon>Bacteria</taxon>
        <taxon>Pseudomonadati</taxon>
        <taxon>Bacteroidota</taxon>
        <taxon>Flavobacteriia</taxon>
        <taxon>Flavobacteriales</taxon>
        <taxon>Weeksellaceae</taxon>
        <taxon>Elizabethkingia</taxon>
    </lineage>
</organism>
<dbReference type="GO" id="GO:0009103">
    <property type="term" value="P:lipopolysaccharide biosynthetic process"/>
    <property type="evidence" value="ECO:0007669"/>
    <property type="project" value="TreeGrafter"/>
</dbReference>
<evidence type="ECO:0000259" key="2">
    <source>
        <dbReference type="Pfam" id="PF00534"/>
    </source>
</evidence>
<dbReference type="InterPro" id="IPR001296">
    <property type="entry name" value="Glyco_trans_1"/>
</dbReference>
<accession>A0AAJ3NAB4</accession>
<dbReference type="Pfam" id="PF00534">
    <property type="entry name" value="Glycos_transf_1"/>
    <property type="match status" value="1"/>
</dbReference>
<dbReference type="Proteomes" id="UP000190816">
    <property type="component" value="Unassembled WGS sequence"/>
</dbReference>
<dbReference type="AlphaFoldDB" id="A0AAJ3NAB4"/>
<keyword evidence="1" id="KW-0808">Transferase</keyword>
<dbReference type="InterPro" id="IPR028098">
    <property type="entry name" value="Glyco_trans_4-like_N"/>
</dbReference>
<dbReference type="EMBL" id="MAIC01000016">
    <property type="protein sequence ID" value="OPB73443.1"/>
    <property type="molecule type" value="Genomic_DNA"/>
</dbReference>
<evidence type="ECO:0000256" key="1">
    <source>
        <dbReference type="ARBA" id="ARBA00022679"/>
    </source>
</evidence>
<dbReference type="PANTHER" id="PTHR46401">
    <property type="entry name" value="GLYCOSYLTRANSFERASE WBBK-RELATED"/>
    <property type="match status" value="1"/>
</dbReference>
<dbReference type="SUPFAM" id="SSF53756">
    <property type="entry name" value="UDP-Glycosyltransferase/glycogen phosphorylase"/>
    <property type="match status" value="1"/>
</dbReference>
<comment type="caution">
    <text evidence="4">The sequence shown here is derived from an EMBL/GenBank/DDBJ whole genome shotgun (WGS) entry which is preliminary data.</text>
</comment>
<dbReference type="PANTHER" id="PTHR46401:SF2">
    <property type="entry name" value="GLYCOSYLTRANSFERASE WBBK-RELATED"/>
    <property type="match status" value="1"/>
</dbReference>
<name>A0AAJ3NAB4_9FLAO</name>
<dbReference type="RefSeq" id="WP_078402736.1">
    <property type="nucleotide sequence ID" value="NZ_CP016377.1"/>
</dbReference>